<evidence type="ECO:0000313" key="1">
    <source>
        <dbReference type="EMBL" id="QZD96599.1"/>
    </source>
</evidence>
<reference evidence="1 2" key="1">
    <citation type="submission" date="2021-08" db="EMBL/GenBank/DDBJ databases">
        <title>Comparative Genomics Analysis of the Genus Qipengyuania Reveals Extensive Genetic Diversity and Metabolic Versatility, Including the Description of Fifteen Novel Species.</title>
        <authorList>
            <person name="Liu Y."/>
        </authorList>
    </citation>
    <scope>NUCLEOTIDE SEQUENCE [LARGE SCALE GENOMIC DNA]</scope>
    <source>
        <strain evidence="1 2">1NDH1</strain>
    </source>
</reference>
<dbReference type="EMBL" id="CP081294">
    <property type="protein sequence ID" value="QZD96599.1"/>
    <property type="molecule type" value="Genomic_DNA"/>
</dbReference>
<dbReference type="Proteomes" id="UP000824321">
    <property type="component" value="Chromosome"/>
</dbReference>
<accession>A0ABX9A8G8</accession>
<keyword evidence="2" id="KW-1185">Reference proteome</keyword>
<evidence type="ECO:0000313" key="2">
    <source>
        <dbReference type="Proteomes" id="UP000824321"/>
    </source>
</evidence>
<protein>
    <submittedName>
        <fullName evidence="1">GldG family protein</fullName>
    </submittedName>
</protein>
<gene>
    <name evidence="1" type="ORF">K3136_12190</name>
</gene>
<organism evidence="1 2">
    <name type="scientific">Qipengyuania gelatinilytica</name>
    <dbReference type="NCBI Taxonomy" id="2867231"/>
    <lineage>
        <taxon>Bacteria</taxon>
        <taxon>Pseudomonadati</taxon>
        <taxon>Pseudomonadota</taxon>
        <taxon>Alphaproteobacteria</taxon>
        <taxon>Sphingomonadales</taxon>
        <taxon>Erythrobacteraceae</taxon>
        <taxon>Qipengyuania</taxon>
    </lineage>
</organism>
<name>A0ABX9A8G8_9SPHN</name>
<sequence>MCLAACGGTSADSQVEPGATGQETAETVNLGLFTTLPIYWGEGAEIGAMLSGASEPGWVRPVLEQRATLVPLDTLEAEALEGLGHVVLAQPRPLAPSENVAFDSWLREGGRALVFADPLLTQHSDYALGDPRRPHDMVVMSPLFARWGLELRFDDGQPAGERLVGFGDGEIPVDLAGAFALAGKDAQADCTLSDGGLVARCKRGTGQVTLVADAALVDDHFDSPQRREVLDALVGEVLSE</sequence>
<proteinExistence type="predicted"/>